<organism evidence="1 2">
    <name type="scientific">Paraburkholderia translucens</name>
    <dbReference type="NCBI Taxonomy" id="2886945"/>
    <lineage>
        <taxon>Bacteria</taxon>
        <taxon>Pseudomonadati</taxon>
        <taxon>Pseudomonadota</taxon>
        <taxon>Betaproteobacteria</taxon>
        <taxon>Burkholderiales</taxon>
        <taxon>Burkholderiaceae</taxon>
        <taxon>Paraburkholderia</taxon>
    </lineage>
</organism>
<protein>
    <submittedName>
        <fullName evidence="1">Uncharacterized protein</fullName>
    </submittedName>
</protein>
<proteinExistence type="predicted"/>
<dbReference type="Proteomes" id="UP001430614">
    <property type="component" value="Unassembled WGS sequence"/>
</dbReference>
<name>A0ABS8KG35_9BURK</name>
<dbReference type="RefSeq" id="WP_230562572.1">
    <property type="nucleotide sequence ID" value="NZ_JAJITC010000009.1"/>
</dbReference>
<evidence type="ECO:0000313" key="1">
    <source>
        <dbReference type="EMBL" id="MCC8403730.1"/>
    </source>
</evidence>
<reference evidence="1 2" key="1">
    <citation type="submission" date="2021-11" db="EMBL/GenBank/DDBJ databases">
        <authorList>
            <person name="Oh E.-T."/>
            <person name="Kim S.-B."/>
        </authorList>
    </citation>
    <scope>NUCLEOTIDE SEQUENCE [LARGE SCALE GENOMIC DNA]</scope>
    <source>
        <strain evidence="1 2">MMS20-SJTN17</strain>
    </source>
</reference>
<gene>
    <name evidence="1" type="ORF">LJ655_17830</name>
</gene>
<comment type="caution">
    <text evidence="1">The sequence shown here is derived from an EMBL/GenBank/DDBJ whole genome shotgun (WGS) entry which is preliminary data.</text>
</comment>
<sequence>MATSVLGHSTTDYRVYYQYNGGIYAGYMIRSGTTIQIAPLADGTPQENYYFLNHAAVQSLKSAINV</sequence>
<accession>A0ABS8KG35</accession>
<keyword evidence="2" id="KW-1185">Reference proteome</keyword>
<evidence type="ECO:0000313" key="2">
    <source>
        <dbReference type="Proteomes" id="UP001430614"/>
    </source>
</evidence>
<dbReference type="EMBL" id="JAJITC010000009">
    <property type="protein sequence ID" value="MCC8403730.1"/>
    <property type="molecule type" value="Genomic_DNA"/>
</dbReference>